<dbReference type="PANTHER" id="PTHR47197:SF3">
    <property type="entry name" value="DIHYDRO-HEME D1 DEHYDROGENASE"/>
    <property type="match status" value="1"/>
</dbReference>
<feature type="signal peptide" evidence="1">
    <location>
        <begin position="1"/>
        <end position="34"/>
    </location>
</feature>
<organism evidence="2 3">
    <name type="scientific">Paracandidimonas soli</name>
    <dbReference type="NCBI Taxonomy" id="1917182"/>
    <lineage>
        <taxon>Bacteria</taxon>
        <taxon>Pseudomonadati</taxon>
        <taxon>Pseudomonadota</taxon>
        <taxon>Betaproteobacteria</taxon>
        <taxon>Burkholderiales</taxon>
        <taxon>Alcaligenaceae</taxon>
        <taxon>Paracandidimonas</taxon>
    </lineage>
</organism>
<sequence>MKTQKKYISAGRSVFRQAAGAVAMLSVSASLAFAAPVFDQSVLNFQGQVFSQGALPGAEAEVRGRAFIPGQKVTLSRGGVVLNDGQPFAVDEKGEFSGKIAVPADSVPGVHPVVVQASGPSAAVILDLKISPDVPLSGEDKYTLTSKRLVQGLYQVAYSSKNDRLFVTTAVGRPPVKESSLLKVNPATLEVEASAEMALAKSRDDGHRLAVYGIGLDDANGNVWTTNTRDGAVAVYKQSDLSLVKQFDSGLVDHARDVAVDASTGKAYASMPMENKVAVFDIAKLEHLKDVEIDSLKRGAKFGTYSLALDSKGGKLYTVSGSTNEAAVIDTKTDTVEKVFAIDGVRGAIGVAVDPASKRLFVAAQGSDNLAIVDLENGKTLHNVAVGAGALNVAFDTVTGHAYVTNRGAGTVTVVDVDGKIVANLPGGTFPNHATPDGKGAVYVVNKSRGKDDPQGDRITRIEVRK</sequence>
<dbReference type="Proteomes" id="UP000294692">
    <property type="component" value="Unassembled WGS sequence"/>
</dbReference>
<keyword evidence="1" id="KW-0732">Signal</keyword>
<protein>
    <submittedName>
        <fullName evidence="2">DNA-binding beta-propeller fold protein YncE</fullName>
    </submittedName>
</protein>
<evidence type="ECO:0000256" key="1">
    <source>
        <dbReference type="SAM" id="SignalP"/>
    </source>
</evidence>
<dbReference type="Gene3D" id="2.130.10.10">
    <property type="entry name" value="YVTN repeat-like/Quinoprotein amine dehydrogenase"/>
    <property type="match status" value="1"/>
</dbReference>
<keyword evidence="3" id="KW-1185">Reference proteome</keyword>
<dbReference type="InterPro" id="IPR051200">
    <property type="entry name" value="Host-pathogen_enzymatic-act"/>
</dbReference>
<dbReference type="InterPro" id="IPR011048">
    <property type="entry name" value="Haem_d1_sf"/>
</dbReference>
<dbReference type="SUPFAM" id="SSF50969">
    <property type="entry name" value="YVTN repeat-like/Quinoprotein amine dehydrogenase"/>
    <property type="match status" value="1"/>
</dbReference>
<dbReference type="GO" id="GO:0003677">
    <property type="term" value="F:DNA binding"/>
    <property type="evidence" value="ECO:0007669"/>
    <property type="project" value="UniProtKB-KW"/>
</dbReference>
<comment type="caution">
    <text evidence="2">The sequence shown here is derived from an EMBL/GenBank/DDBJ whole genome shotgun (WGS) entry which is preliminary data.</text>
</comment>
<name>A0A4R3V0X2_9BURK</name>
<proteinExistence type="predicted"/>
<dbReference type="RefSeq" id="WP_132477238.1">
    <property type="nucleotide sequence ID" value="NZ_JBHRVM010000001.1"/>
</dbReference>
<feature type="chain" id="PRO_5020974002" evidence="1">
    <location>
        <begin position="35"/>
        <end position="466"/>
    </location>
</feature>
<dbReference type="AlphaFoldDB" id="A0A4R3V0X2"/>
<dbReference type="SUPFAM" id="SSF51004">
    <property type="entry name" value="C-terminal (heme d1) domain of cytochrome cd1-nitrite reductase"/>
    <property type="match status" value="1"/>
</dbReference>
<dbReference type="InterPro" id="IPR015943">
    <property type="entry name" value="WD40/YVTN_repeat-like_dom_sf"/>
</dbReference>
<evidence type="ECO:0000313" key="3">
    <source>
        <dbReference type="Proteomes" id="UP000294692"/>
    </source>
</evidence>
<evidence type="ECO:0000313" key="2">
    <source>
        <dbReference type="EMBL" id="TCU97132.1"/>
    </source>
</evidence>
<reference evidence="2 3" key="1">
    <citation type="submission" date="2019-03" db="EMBL/GenBank/DDBJ databases">
        <title>Genomic Encyclopedia of Type Strains, Phase IV (KMG-IV): sequencing the most valuable type-strain genomes for metagenomic binning, comparative biology and taxonomic classification.</title>
        <authorList>
            <person name="Goeker M."/>
        </authorList>
    </citation>
    <scope>NUCLEOTIDE SEQUENCE [LARGE SCALE GENOMIC DNA]</scope>
    <source>
        <strain evidence="2 3">DSM 100048</strain>
    </source>
</reference>
<dbReference type="InterPro" id="IPR011044">
    <property type="entry name" value="Quino_amine_DH_bsu"/>
</dbReference>
<keyword evidence="2" id="KW-0238">DNA-binding</keyword>
<dbReference type="EMBL" id="SMBX01000006">
    <property type="protein sequence ID" value="TCU97132.1"/>
    <property type="molecule type" value="Genomic_DNA"/>
</dbReference>
<gene>
    <name evidence="2" type="ORF">EV686_10610</name>
</gene>
<dbReference type="OrthoDB" id="7197435at2"/>
<accession>A0A4R3V0X2</accession>
<dbReference type="PANTHER" id="PTHR47197">
    <property type="entry name" value="PROTEIN NIRF"/>
    <property type="match status" value="1"/>
</dbReference>